<name>A0AAN4Q0A8_PSESF</name>
<dbReference type="EMBL" id="BGKA01000029">
    <property type="protein sequence ID" value="GBH14995.1"/>
    <property type="molecule type" value="Genomic_DNA"/>
</dbReference>
<evidence type="ECO:0000313" key="3">
    <source>
        <dbReference type="Proteomes" id="UP000248291"/>
    </source>
</evidence>
<evidence type="ECO:0000256" key="1">
    <source>
        <dbReference type="SAM" id="MobiDB-lite"/>
    </source>
</evidence>
<dbReference type="AntiFam" id="ANF00120">
    <property type="entry name" value="Shadow ORF (opposite pinE)"/>
</dbReference>
<dbReference type="Proteomes" id="UP000248291">
    <property type="component" value="Unassembled WGS sequence"/>
</dbReference>
<reference evidence="2 3" key="1">
    <citation type="submission" date="2018-04" db="EMBL/GenBank/DDBJ databases">
        <title>Draft genome sequence of Pseudomonas syringae pv. actinidiae biovar 3 strains isolated from kiwifruit in Kagawa prefecture.</title>
        <authorList>
            <person name="Tabuchi M."/>
            <person name="Saito M."/>
            <person name="Fujiwara S."/>
            <person name="Sasa N."/>
            <person name="Akimitsu K."/>
            <person name="Gomi K."/>
            <person name="Konishi-Sugita S."/>
            <person name="Hamano K."/>
            <person name="Kataoka I."/>
        </authorList>
    </citation>
    <scope>NUCLEOTIDE SEQUENCE [LARGE SCALE GENOMIC DNA]</scope>
    <source>
        <strain evidence="2 3">MAFF212211</strain>
    </source>
</reference>
<dbReference type="AlphaFoldDB" id="A0AAN4Q0A8"/>
<organism evidence="2 3">
    <name type="scientific">Pseudomonas syringae pv. actinidiae</name>
    <dbReference type="NCBI Taxonomy" id="103796"/>
    <lineage>
        <taxon>Bacteria</taxon>
        <taxon>Pseudomonadati</taxon>
        <taxon>Pseudomonadota</taxon>
        <taxon>Gammaproteobacteria</taxon>
        <taxon>Pseudomonadales</taxon>
        <taxon>Pseudomonadaceae</taxon>
        <taxon>Pseudomonas</taxon>
        <taxon>Pseudomonas syringae</taxon>
    </lineage>
</organism>
<feature type="region of interest" description="Disordered" evidence="1">
    <location>
        <begin position="43"/>
        <end position="63"/>
    </location>
</feature>
<gene>
    <name evidence="2" type="ORF">KPSA3_00912</name>
</gene>
<accession>A0AAN4Q0A8</accession>
<proteinExistence type="predicted"/>
<comment type="caution">
    <text evidence="2">The sequence shown here is derived from an EMBL/GenBank/DDBJ whole genome shotgun (WGS) entry which is preliminary data.</text>
</comment>
<sequence length="170" mass="18704">MPTDTRQGFDQGGALNTEVTAHGGLRHAIVQRSNDGIQLLTGDRLRPSANATAPPGGGQTRDDALLDQRAFVLRERTEHMKKQLARRRGGIHALGQRAERHLFVPERGHDAEQMRQRATEPIQLPDHKYVAGANELERLSQTRAVILRAGGVILKQVSCIDAGTEQRIAL</sequence>
<protein>
    <submittedName>
        <fullName evidence="2">Isoaspartyl peptidase or L-asparaginase</fullName>
    </submittedName>
</protein>
<evidence type="ECO:0000313" key="2">
    <source>
        <dbReference type="EMBL" id="GBH14995.1"/>
    </source>
</evidence>